<gene>
    <name evidence="1" type="ORF">METZ01_LOCUS129025</name>
</gene>
<reference evidence="1" key="1">
    <citation type="submission" date="2018-05" db="EMBL/GenBank/DDBJ databases">
        <authorList>
            <person name="Lanie J.A."/>
            <person name="Ng W.-L."/>
            <person name="Kazmierczak K.M."/>
            <person name="Andrzejewski T.M."/>
            <person name="Davidsen T.M."/>
            <person name="Wayne K.J."/>
            <person name="Tettelin H."/>
            <person name="Glass J.I."/>
            <person name="Rusch D."/>
            <person name="Podicherti R."/>
            <person name="Tsui H.-C.T."/>
            <person name="Winkler M.E."/>
        </authorList>
    </citation>
    <scope>NUCLEOTIDE SEQUENCE</scope>
</reference>
<organism evidence="1">
    <name type="scientific">marine metagenome</name>
    <dbReference type="NCBI Taxonomy" id="408172"/>
    <lineage>
        <taxon>unclassified sequences</taxon>
        <taxon>metagenomes</taxon>
        <taxon>ecological metagenomes</taxon>
    </lineage>
</organism>
<proteinExistence type="predicted"/>
<accession>A0A381YHZ3</accession>
<protein>
    <submittedName>
        <fullName evidence="1">Uncharacterized protein</fullName>
    </submittedName>
</protein>
<evidence type="ECO:0000313" key="1">
    <source>
        <dbReference type="EMBL" id="SVA76171.1"/>
    </source>
</evidence>
<feature type="non-terminal residue" evidence="1">
    <location>
        <position position="1"/>
    </location>
</feature>
<sequence>LNHLGTTPIILIYYPPIIIKG</sequence>
<dbReference type="AlphaFoldDB" id="A0A381YHZ3"/>
<name>A0A381YHZ3_9ZZZZ</name>
<dbReference type="EMBL" id="UINC01018191">
    <property type="protein sequence ID" value="SVA76171.1"/>
    <property type="molecule type" value="Genomic_DNA"/>
</dbReference>